<reference evidence="6 7" key="1">
    <citation type="journal article" date="2018" name="PLoS Genet.">
        <title>Population sequencing reveals clonal diversity and ancestral inbreeding in the grapevine cultivar Chardonnay.</title>
        <authorList>
            <person name="Roach M.J."/>
            <person name="Johnson D.L."/>
            <person name="Bohlmann J."/>
            <person name="van Vuuren H.J."/>
            <person name="Jones S.J."/>
            <person name="Pretorius I.S."/>
            <person name="Schmidt S.A."/>
            <person name="Borneman A.R."/>
        </authorList>
    </citation>
    <scope>NUCLEOTIDE SEQUENCE [LARGE SCALE GENOMIC DNA]</scope>
    <source>
        <strain evidence="7">cv. Chardonnay</strain>
        <tissue evidence="6">Leaf</tissue>
    </source>
</reference>
<evidence type="ECO:0000313" key="6">
    <source>
        <dbReference type="EMBL" id="RVW75212.1"/>
    </source>
</evidence>
<dbReference type="GO" id="GO:0016740">
    <property type="term" value="F:transferase activity"/>
    <property type="evidence" value="ECO:0007669"/>
    <property type="project" value="UniProtKB-KW"/>
</dbReference>
<comment type="caution">
    <text evidence="6">The sequence shown here is derived from an EMBL/GenBank/DDBJ whole genome shotgun (WGS) entry which is preliminary data.</text>
</comment>
<evidence type="ECO:0000256" key="5">
    <source>
        <dbReference type="ARBA" id="ARBA00022840"/>
    </source>
</evidence>
<proteinExistence type="inferred from homology"/>
<accession>A0A438GSQ2</accession>
<keyword evidence="4" id="KW-0547">Nucleotide-binding</keyword>
<dbReference type="Pfam" id="PF01715">
    <property type="entry name" value="IPPT"/>
    <property type="match status" value="1"/>
</dbReference>
<dbReference type="GO" id="GO:0005524">
    <property type="term" value="F:ATP binding"/>
    <property type="evidence" value="ECO:0007669"/>
    <property type="project" value="UniProtKB-KW"/>
</dbReference>
<dbReference type="InterPro" id="IPR027417">
    <property type="entry name" value="P-loop_NTPase"/>
</dbReference>
<dbReference type="InterPro" id="IPR039657">
    <property type="entry name" value="Dimethylallyltransferase"/>
</dbReference>
<dbReference type="PANTHER" id="PTHR11088">
    <property type="entry name" value="TRNA DIMETHYLALLYLTRANSFERASE"/>
    <property type="match status" value="1"/>
</dbReference>
<dbReference type="GO" id="GO:0009691">
    <property type="term" value="P:cytokinin biosynthetic process"/>
    <property type="evidence" value="ECO:0007669"/>
    <property type="project" value="UniProtKB-KW"/>
</dbReference>
<dbReference type="AlphaFoldDB" id="A0A438GSQ2"/>
<evidence type="ECO:0000256" key="3">
    <source>
        <dbReference type="ARBA" id="ARBA00022712"/>
    </source>
</evidence>
<sequence>MGRCQWQWRGGLDWLELWTKWVVLKRPCWVGEMELASTQYASRRAHHGCLQPSVAQGEGGGCNGGDRYGEVAALHRPRHQVSRRDCELGQNEVYEGLDIITNKITEEEQPGAPPHHLGIAHPNVDFTASDFRDMASLSIESILVEGASQSSLGAPIHTLMPGTSAASSGWTSPGRGIRRAIGVPELDLYFQTGFLDEEARAKVLQEAVHEIKANTCKLACRQLEGIHRLKNLRKWKIHRLDATEVFLKSNREADEAWEKLVARPSTMMVSQFLYSVGATRVATEEMVSNAALLLLCDLVGDSCLVLRRLAFCPSSQSMRETWWRSRWRAATSPCRSPPLLPPPSPWATDGWRHPWSGEASGAIRSRGYVWHSHCMEIDWVTMPSSEAVVSKKVRFSHSVRFQQVELTVFLLQRVDKLSLVSEGTVYVPLCLSMESFALRTTGAFYTVMPLGWIPIT</sequence>
<dbReference type="Gene3D" id="3.40.50.300">
    <property type="entry name" value="P-loop containing nucleotide triphosphate hydrolases"/>
    <property type="match status" value="2"/>
</dbReference>
<evidence type="ECO:0000313" key="7">
    <source>
        <dbReference type="Proteomes" id="UP000288805"/>
    </source>
</evidence>
<dbReference type="Proteomes" id="UP000288805">
    <property type="component" value="Unassembled WGS sequence"/>
</dbReference>
<keyword evidence="3" id="KW-0203">Cytokinin biosynthesis</keyword>
<gene>
    <name evidence="6" type="primary">IPT3_0</name>
    <name evidence="6" type="ORF">CK203_061745</name>
</gene>
<evidence type="ECO:0000256" key="1">
    <source>
        <dbReference type="ARBA" id="ARBA00005842"/>
    </source>
</evidence>
<dbReference type="EMBL" id="QGNW01000354">
    <property type="protein sequence ID" value="RVW75212.1"/>
    <property type="molecule type" value="Genomic_DNA"/>
</dbReference>
<protein>
    <submittedName>
        <fullName evidence="6">Adenylate isopentenyltransferase 3, chloroplastic</fullName>
    </submittedName>
</protein>
<organism evidence="6 7">
    <name type="scientific">Vitis vinifera</name>
    <name type="common">Grape</name>
    <dbReference type="NCBI Taxonomy" id="29760"/>
    <lineage>
        <taxon>Eukaryota</taxon>
        <taxon>Viridiplantae</taxon>
        <taxon>Streptophyta</taxon>
        <taxon>Embryophyta</taxon>
        <taxon>Tracheophyta</taxon>
        <taxon>Spermatophyta</taxon>
        <taxon>Magnoliopsida</taxon>
        <taxon>eudicotyledons</taxon>
        <taxon>Gunneridae</taxon>
        <taxon>Pentapetalae</taxon>
        <taxon>rosids</taxon>
        <taxon>Vitales</taxon>
        <taxon>Vitaceae</taxon>
        <taxon>Viteae</taxon>
        <taxon>Vitis</taxon>
    </lineage>
</organism>
<keyword evidence="2 6" id="KW-0808">Transferase</keyword>
<keyword evidence="5" id="KW-0067">ATP-binding</keyword>
<comment type="similarity">
    <text evidence="1">Belongs to the IPP transferase family.</text>
</comment>
<dbReference type="PANTHER" id="PTHR11088:SF91">
    <property type="entry name" value="ADENYLATE ISOPENTENYLTRANSFERASE 3, CHLOROPLASTIC"/>
    <property type="match status" value="1"/>
</dbReference>
<evidence type="ECO:0000256" key="2">
    <source>
        <dbReference type="ARBA" id="ARBA00022679"/>
    </source>
</evidence>
<name>A0A438GSQ2_VITVI</name>
<evidence type="ECO:0000256" key="4">
    <source>
        <dbReference type="ARBA" id="ARBA00022741"/>
    </source>
</evidence>
<dbReference type="Gene3D" id="1.10.287.890">
    <property type="entry name" value="Crystal structure of tRNA isopentenylpyrophosphate transferase (bh2366) domain"/>
    <property type="match status" value="1"/>
</dbReference>